<gene>
    <name evidence="1" type="ORF">OBE_15471</name>
</gene>
<dbReference type="PANTHER" id="PTHR38733">
    <property type="entry name" value="PROTEIN MCRC"/>
    <property type="match status" value="1"/>
</dbReference>
<comment type="caution">
    <text evidence="1">The sequence shown here is derived from an EMBL/GenBank/DDBJ whole genome shotgun (WGS) entry which is preliminary data.</text>
</comment>
<dbReference type="EMBL" id="AJWZ01010638">
    <property type="protein sequence ID" value="EKC47880.1"/>
    <property type="molecule type" value="Genomic_DNA"/>
</dbReference>
<proteinExistence type="predicted"/>
<name>K1S2D8_9ZZZZ</name>
<evidence type="ECO:0000313" key="1">
    <source>
        <dbReference type="EMBL" id="EKC47880.1"/>
    </source>
</evidence>
<dbReference type="Pfam" id="PF10117">
    <property type="entry name" value="McrBC"/>
    <property type="match status" value="1"/>
</dbReference>
<dbReference type="AlphaFoldDB" id="K1S2D8"/>
<dbReference type="PANTHER" id="PTHR38733:SF1">
    <property type="entry name" value="TYPE IV METHYL-DIRECTED RESTRICTION ENZYME ECOKMCRBC"/>
    <property type="match status" value="1"/>
</dbReference>
<dbReference type="InterPro" id="IPR019292">
    <property type="entry name" value="McrC"/>
</dbReference>
<feature type="non-terminal residue" evidence="1">
    <location>
        <position position="1"/>
    </location>
</feature>
<organism evidence="1">
    <name type="scientific">human gut metagenome</name>
    <dbReference type="NCBI Taxonomy" id="408170"/>
    <lineage>
        <taxon>unclassified sequences</taxon>
        <taxon>metagenomes</taxon>
        <taxon>organismal metagenomes</taxon>
    </lineage>
</organism>
<reference evidence="1" key="1">
    <citation type="journal article" date="2013" name="Environ. Microbiol.">
        <title>Microbiota from the distal guts of lean and obese adolescents exhibit partial functional redundancy besides clear differences in community structure.</title>
        <authorList>
            <person name="Ferrer M."/>
            <person name="Ruiz A."/>
            <person name="Lanza F."/>
            <person name="Haange S.B."/>
            <person name="Oberbach A."/>
            <person name="Till H."/>
            <person name="Bargiela R."/>
            <person name="Campoy C."/>
            <person name="Segura M.T."/>
            <person name="Richter M."/>
            <person name="von Bergen M."/>
            <person name="Seifert J."/>
            <person name="Suarez A."/>
        </authorList>
    </citation>
    <scope>NUCLEOTIDE SEQUENCE</scope>
</reference>
<protein>
    <submittedName>
        <fullName evidence="1">5-methylcytosine restriction system component-like protein</fullName>
    </submittedName>
</protein>
<accession>K1S2D8</accession>
<sequence>HLLEHESFKPEHLAYIASLELNFQGPCYESEPKYLGITPDFKASYYIGAAWLTFDKAVVVTPKMVNIDFVRMFMSALRFAPSSSYFPKFYGISFSKPKIESEKLDNILTPLLIIHFLVSVNRLLEKGLKKGYVIREENLHTKIKRKILLSKHYSKNLVNGRSDRVMCAYEEYSTNIPENRLIKRALLFAQRTISIFPAMQKHQIYTEISYLLSKALSAFEGVQADVDISSVRKVRMNKLFGEYGVVVNLAKQLLKRYDYSIDNVGNEKNWVPPFWIDMARLYEVYVYSLLYNAYPGQIKFQVGGYYGTAVDFLKMDERLIMDAKYKPRYEYSDAGCLDDIREISGYARDEYIVNKQTDILKMKIKSK</sequence>